<accession>A0AA40AKM7</accession>
<proteinExistence type="predicted"/>
<evidence type="ECO:0000313" key="2">
    <source>
        <dbReference type="Proteomes" id="UP001172101"/>
    </source>
</evidence>
<dbReference type="EMBL" id="JAUIRO010000004">
    <property type="protein sequence ID" value="KAK0717586.1"/>
    <property type="molecule type" value="Genomic_DNA"/>
</dbReference>
<evidence type="ECO:0000313" key="1">
    <source>
        <dbReference type="EMBL" id="KAK0717586.1"/>
    </source>
</evidence>
<sequence length="420" mass="46983">MFLMRGTAFRSQRAMKEGPAGNRLSLGVRALRELINMFHNRDATDRRDKVYALLGMSSDAPASLSPDYTVPWSDLLRRLTGNLFGGRASVEAWDDSDVFVFTTKARFLGVVDRTPNRPNTKDWAGGGEARIQWSPAARHSKTERLHFSYVNYGASARRTLSGDNLCSIEGVSAPMIVRLYGNNLVLVSTSVTFQDDIHLHATQPLTWSPETAHCYHNVSIIWDWGSSSADLTDSQQWSFGTQLPHGWTQTAETMEGAALLLRDASRYSKAADLCHMAIEAYTARKSSRTLASVKTLKSIYGLWGDKLGVPAVEDFLQRGLNYLDLPEKRVGLVGKIDDSAFDRFLTRRPHSKQATGEVALKVLAASRRLDRFKLLLDRWGGDINITQDVVDTATRNSRHSHEMMKLIFSRQQDLDSKIST</sequence>
<dbReference type="InterPro" id="IPR055530">
    <property type="entry name" value="DUF7104"/>
</dbReference>
<comment type="caution">
    <text evidence="1">The sequence shown here is derived from an EMBL/GenBank/DDBJ whole genome shotgun (WGS) entry which is preliminary data.</text>
</comment>
<name>A0AA40AKM7_9PEZI</name>
<reference evidence="1" key="1">
    <citation type="submission" date="2023-06" db="EMBL/GenBank/DDBJ databases">
        <title>Genome-scale phylogeny and comparative genomics of the fungal order Sordariales.</title>
        <authorList>
            <consortium name="Lawrence Berkeley National Laboratory"/>
            <person name="Hensen N."/>
            <person name="Bonometti L."/>
            <person name="Westerberg I."/>
            <person name="Brannstrom I.O."/>
            <person name="Guillou S."/>
            <person name="Cros-Aarteil S."/>
            <person name="Calhoun S."/>
            <person name="Haridas S."/>
            <person name="Kuo A."/>
            <person name="Mondo S."/>
            <person name="Pangilinan J."/>
            <person name="Riley R."/>
            <person name="LaButti K."/>
            <person name="Andreopoulos B."/>
            <person name="Lipzen A."/>
            <person name="Chen C."/>
            <person name="Yanf M."/>
            <person name="Daum C."/>
            <person name="Ng V."/>
            <person name="Clum A."/>
            <person name="Steindorff A."/>
            <person name="Ohm R."/>
            <person name="Martin F."/>
            <person name="Silar P."/>
            <person name="Natvig D."/>
            <person name="Lalanne C."/>
            <person name="Gautier V."/>
            <person name="Ament-velasquez S.L."/>
            <person name="Kruys A."/>
            <person name="Hutchinson M.I."/>
            <person name="Powell A.J."/>
            <person name="Barry K."/>
            <person name="Miller A.N."/>
            <person name="Grigoriev I.V."/>
            <person name="Debuchy R."/>
            <person name="Gladieux P."/>
            <person name="Thoren M.H."/>
            <person name="Johannesson H."/>
        </authorList>
    </citation>
    <scope>NUCLEOTIDE SEQUENCE</scope>
    <source>
        <strain evidence="1">SMH2392-1A</strain>
    </source>
</reference>
<dbReference type="AlphaFoldDB" id="A0AA40AKM7"/>
<protein>
    <submittedName>
        <fullName evidence="1">Uncharacterized protein</fullName>
    </submittedName>
</protein>
<organism evidence="1 2">
    <name type="scientific">Lasiosphaeria miniovina</name>
    <dbReference type="NCBI Taxonomy" id="1954250"/>
    <lineage>
        <taxon>Eukaryota</taxon>
        <taxon>Fungi</taxon>
        <taxon>Dikarya</taxon>
        <taxon>Ascomycota</taxon>
        <taxon>Pezizomycotina</taxon>
        <taxon>Sordariomycetes</taxon>
        <taxon>Sordariomycetidae</taxon>
        <taxon>Sordariales</taxon>
        <taxon>Lasiosphaeriaceae</taxon>
        <taxon>Lasiosphaeria</taxon>
    </lineage>
</organism>
<dbReference type="RefSeq" id="XP_060296379.1">
    <property type="nucleotide sequence ID" value="XM_060445403.1"/>
</dbReference>
<dbReference type="GeneID" id="85328673"/>
<gene>
    <name evidence="1" type="ORF">B0T26DRAFT_751622</name>
</gene>
<dbReference type="Pfam" id="PF23397">
    <property type="entry name" value="DUF7104"/>
    <property type="match status" value="1"/>
</dbReference>
<keyword evidence="2" id="KW-1185">Reference proteome</keyword>
<dbReference type="Proteomes" id="UP001172101">
    <property type="component" value="Unassembled WGS sequence"/>
</dbReference>